<proteinExistence type="predicted"/>
<keyword evidence="7" id="KW-1185">Reference proteome</keyword>
<evidence type="ECO:0000256" key="3">
    <source>
        <dbReference type="PROSITE-ProRule" id="PRU00235"/>
    </source>
</evidence>
<comment type="caution">
    <text evidence="5">The sequence shown here is derived from an EMBL/GenBank/DDBJ whole genome shotgun (WGS) entry which is preliminary data.</text>
</comment>
<reference evidence="5" key="1">
    <citation type="submission" date="2021-02" db="EMBL/GenBank/DDBJ databases">
        <authorList>
            <person name="Nowell W R."/>
        </authorList>
    </citation>
    <scope>NUCLEOTIDE SEQUENCE</scope>
</reference>
<dbReference type="PANTHER" id="PTHR45982">
    <property type="entry name" value="REGULATOR OF CHROMOSOME CONDENSATION"/>
    <property type="match status" value="1"/>
</dbReference>
<dbReference type="PROSITE" id="PS00625">
    <property type="entry name" value="RCC1_1"/>
    <property type="match status" value="1"/>
</dbReference>
<evidence type="ECO:0000313" key="6">
    <source>
        <dbReference type="EMBL" id="CAF3782124.1"/>
    </source>
</evidence>
<dbReference type="InterPro" id="IPR058923">
    <property type="entry name" value="RCC1-like_dom"/>
</dbReference>
<dbReference type="Gene3D" id="2.130.10.30">
    <property type="entry name" value="Regulator of chromosome condensation 1/beta-lactamase-inhibitor protein II"/>
    <property type="match status" value="1"/>
</dbReference>
<sequence length="517" mass="57778">MSWRIKNDGTYLSDLKTRLAVESRKQCSDMNNKYNSKRFKTQPNINLRYSSKIQFNLTTIIPNIYIEKDEIKFFYIGINASQKQADSSSSIRNSIMNEKYLSSPYVYCEKRSLVRNKDDEKDSKRQRQQLHITGCILACGQNICGQIGMKPNIIERKKPQLVQLFNEENENIVQVCAGAIHSCALTQTGKVFTWGCNDDSALGRLTIEIEDEFQPKQIVLPEAILQIAAGDSFTFARGNSGTIYGCGCFRSTVGILGLLSPKNVEKLPIIIPFNEKIKTIACAADFCLFLTNNGEVYSFGNGETGQLGRDQNKSEYLTNNIIENWLRPSKIPTFENKFIENIWCGGHGFFVKIKEKNKAPYIMACGANSFTQLGIDTKTPVYEPIKVDNFSMIKNIQKIACGLQHTLILDYEGNVFGVGRVDDGRLGVLNLKHNISKPVNIKTLKSIVDIDAGGSVSFAIDQEGNVYSFGMGDTAQTGHGSEDIFEPKLIEGKQLYSRIIHRVTAGAQHTLFLATSK</sequence>
<dbReference type="GO" id="GO:0005737">
    <property type="term" value="C:cytoplasm"/>
    <property type="evidence" value="ECO:0007669"/>
    <property type="project" value="TreeGrafter"/>
</dbReference>
<dbReference type="InterPro" id="IPR051553">
    <property type="entry name" value="Ran_GTPase-activating"/>
</dbReference>
<dbReference type="Proteomes" id="UP000681722">
    <property type="component" value="Unassembled WGS sequence"/>
</dbReference>
<feature type="repeat" description="RCC1" evidence="3">
    <location>
        <begin position="189"/>
        <end position="240"/>
    </location>
</feature>
<dbReference type="PANTHER" id="PTHR45982:SF1">
    <property type="entry name" value="REGULATOR OF CHROMOSOME CONDENSATION"/>
    <property type="match status" value="1"/>
</dbReference>
<protein>
    <recommendedName>
        <fullName evidence="4">RCC1-like domain-containing protein</fullName>
    </recommendedName>
</protein>
<dbReference type="PRINTS" id="PR00633">
    <property type="entry name" value="RCCNDNSATION"/>
</dbReference>
<dbReference type="InterPro" id="IPR009091">
    <property type="entry name" value="RCC1/BLIP-II"/>
</dbReference>
<feature type="repeat" description="RCC1" evidence="3">
    <location>
        <begin position="241"/>
        <end position="293"/>
    </location>
</feature>
<evidence type="ECO:0000313" key="5">
    <source>
        <dbReference type="EMBL" id="CAF1010821.1"/>
    </source>
</evidence>
<feature type="domain" description="RCC1-like" evidence="4">
    <location>
        <begin position="136"/>
        <end position="512"/>
    </location>
</feature>
<evidence type="ECO:0000259" key="4">
    <source>
        <dbReference type="Pfam" id="PF25390"/>
    </source>
</evidence>
<dbReference type="Pfam" id="PF25390">
    <property type="entry name" value="WD40_RLD"/>
    <property type="match status" value="1"/>
</dbReference>
<dbReference type="OrthoDB" id="61110at2759"/>
<organism evidence="5 7">
    <name type="scientific">Didymodactylos carnosus</name>
    <dbReference type="NCBI Taxonomy" id="1234261"/>
    <lineage>
        <taxon>Eukaryota</taxon>
        <taxon>Metazoa</taxon>
        <taxon>Spiralia</taxon>
        <taxon>Gnathifera</taxon>
        <taxon>Rotifera</taxon>
        <taxon>Eurotatoria</taxon>
        <taxon>Bdelloidea</taxon>
        <taxon>Philodinida</taxon>
        <taxon>Philodinidae</taxon>
        <taxon>Didymodactylos</taxon>
    </lineage>
</organism>
<dbReference type="PROSITE" id="PS50012">
    <property type="entry name" value="RCC1_3"/>
    <property type="match status" value="7"/>
</dbReference>
<evidence type="ECO:0000313" key="7">
    <source>
        <dbReference type="Proteomes" id="UP000663829"/>
    </source>
</evidence>
<evidence type="ECO:0000256" key="2">
    <source>
        <dbReference type="ARBA" id="ARBA00022737"/>
    </source>
</evidence>
<dbReference type="SUPFAM" id="SSF50985">
    <property type="entry name" value="RCC1/BLIP-II"/>
    <property type="match status" value="1"/>
</dbReference>
<feature type="repeat" description="RCC1" evidence="3">
    <location>
        <begin position="134"/>
        <end position="188"/>
    </location>
</feature>
<feature type="repeat" description="RCC1" evidence="3">
    <location>
        <begin position="294"/>
        <end position="355"/>
    </location>
</feature>
<keyword evidence="1" id="KW-0344">Guanine-nucleotide releasing factor</keyword>
<dbReference type="InterPro" id="IPR000408">
    <property type="entry name" value="Reg_chr_condens"/>
</dbReference>
<dbReference type="GO" id="GO:0005085">
    <property type="term" value="F:guanyl-nucleotide exchange factor activity"/>
    <property type="evidence" value="ECO:0007669"/>
    <property type="project" value="TreeGrafter"/>
</dbReference>
<accession>A0A814HJD7</accession>
<gene>
    <name evidence="5" type="ORF">GPM918_LOCUS14257</name>
    <name evidence="6" type="ORF">SRO942_LOCUS14257</name>
</gene>
<keyword evidence="2" id="KW-0677">Repeat</keyword>
<dbReference type="EMBL" id="CAJOBC010003405">
    <property type="protein sequence ID" value="CAF3782124.1"/>
    <property type="molecule type" value="Genomic_DNA"/>
</dbReference>
<feature type="repeat" description="RCC1" evidence="3">
    <location>
        <begin position="464"/>
        <end position="516"/>
    </location>
</feature>
<evidence type="ECO:0000256" key="1">
    <source>
        <dbReference type="ARBA" id="ARBA00022658"/>
    </source>
</evidence>
<dbReference type="Proteomes" id="UP000663829">
    <property type="component" value="Unassembled WGS sequence"/>
</dbReference>
<feature type="repeat" description="RCC1" evidence="3">
    <location>
        <begin position="413"/>
        <end position="463"/>
    </location>
</feature>
<name>A0A814HJD7_9BILA</name>
<dbReference type="AlphaFoldDB" id="A0A814HJD7"/>
<feature type="repeat" description="RCC1" evidence="3">
    <location>
        <begin position="360"/>
        <end position="412"/>
    </location>
</feature>
<dbReference type="EMBL" id="CAJNOQ010003405">
    <property type="protein sequence ID" value="CAF1010821.1"/>
    <property type="molecule type" value="Genomic_DNA"/>
</dbReference>